<comment type="function">
    <text evidence="7">Catalyzes the conversion of zeta-carotene to lycopene via the intermediary of neurosporene. It carries out two consecutive desaturations (introduction of double bonds) at positions C-7 and C-7'.</text>
</comment>
<evidence type="ECO:0000256" key="4">
    <source>
        <dbReference type="ARBA" id="ARBA00022746"/>
    </source>
</evidence>
<dbReference type="UniPathway" id="UPA00803"/>
<evidence type="ECO:0000259" key="8">
    <source>
        <dbReference type="Pfam" id="PF01593"/>
    </source>
</evidence>
<comment type="similarity">
    <text evidence="3 7">Belongs to the zeta carotene desaturase family.</text>
</comment>
<evidence type="ECO:0000256" key="7">
    <source>
        <dbReference type="RuleBase" id="RU362008"/>
    </source>
</evidence>
<evidence type="ECO:0000256" key="5">
    <source>
        <dbReference type="ARBA" id="ARBA00022904"/>
    </source>
</evidence>
<dbReference type="PANTHER" id="PTHR42923:SF41">
    <property type="entry name" value="ZETA-CAROTENE DESATURASE, CHLOROPLASTIC_CHROMOPLASTIC"/>
    <property type="match status" value="1"/>
</dbReference>
<name>A0A498K6Q2_MALDO</name>
<keyword evidence="7" id="KW-0150">Chloroplast</keyword>
<dbReference type="InterPro" id="IPR014103">
    <property type="entry name" value="Zeta_caro_desat"/>
</dbReference>
<comment type="subcellular location">
    <subcellularLocation>
        <location evidence="7">Plastid</location>
        <location evidence="7">Chloroplast</location>
    </subcellularLocation>
    <subcellularLocation>
        <location evidence="7">Plastid</location>
        <location evidence="7">Chromoplast</location>
    </subcellularLocation>
</comment>
<protein>
    <recommendedName>
        <fullName evidence="7">Zeta-carotene desaturase</fullName>
        <ecNumber evidence="7">1.3.5.6</ecNumber>
    </recommendedName>
    <alternativeName>
        <fullName evidence="7">9,9'-di-cis-zeta-carotene desaturase</fullName>
    </alternativeName>
</protein>
<reference evidence="9 10" key="1">
    <citation type="submission" date="2018-10" db="EMBL/GenBank/DDBJ databases">
        <title>A high-quality apple genome assembly.</title>
        <authorList>
            <person name="Hu J."/>
        </authorList>
    </citation>
    <scope>NUCLEOTIDE SEQUENCE [LARGE SCALE GENOMIC DNA]</scope>
    <source>
        <strain evidence="10">cv. HFTH1</strain>
        <tissue evidence="9">Young leaf</tissue>
    </source>
</reference>
<dbReference type="STRING" id="3750.A0A498K6Q2"/>
<keyword evidence="6 7" id="KW-0560">Oxidoreductase</keyword>
<gene>
    <name evidence="9" type="ORF">DVH24_015313</name>
</gene>
<dbReference type="InterPro" id="IPR018790">
    <property type="entry name" value="DUF2358"/>
</dbReference>
<dbReference type="Proteomes" id="UP000290289">
    <property type="component" value="Chromosome 4"/>
</dbReference>
<accession>A0A498K6Q2</accession>
<dbReference type="GO" id="GO:0009507">
    <property type="term" value="C:chloroplast"/>
    <property type="evidence" value="ECO:0007669"/>
    <property type="project" value="UniProtKB-SubCell"/>
</dbReference>
<feature type="domain" description="Amine oxidase" evidence="8">
    <location>
        <begin position="69"/>
        <end position="559"/>
    </location>
</feature>
<dbReference type="GO" id="GO:0009509">
    <property type="term" value="C:chromoplast"/>
    <property type="evidence" value="ECO:0007669"/>
    <property type="project" value="UniProtKB-SubCell"/>
</dbReference>
<comment type="caution">
    <text evidence="9">The sequence shown here is derived from an EMBL/GenBank/DDBJ whole genome shotgun (WGS) entry which is preliminary data.</text>
</comment>
<keyword evidence="7" id="KW-0934">Plastid</keyword>
<dbReference type="AlphaFoldDB" id="A0A498K6Q2"/>
<dbReference type="InterPro" id="IPR002937">
    <property type="entry name" value="Amino_oxidase"/>
</dbReference>
<sequence length="796" mass="88629">MASWALLPAAPVTGRCLVIPARTKRSSSFWVRSSLDTNVSDMRVNGLFPPEPEFYRGPKLKVAIIGAGLAGMSTAVELLDQGHEVDIYESRPFIGGKVGSFVDKKGNHIEMGLHVFFGCYSNLFRLMKKVGADENLLVKDHTHTFVNKGGNIGGMSWCLILYFTNLIFGSQLEHQYMGFLHFCLQIRLRQYREYSIVHLVSGKTTYDKARNAVALALSPVVKALVNPDGALQDVRNLDSISFSDWFLSKGGTRMSIQRMWDPVAYALGFIDCDNISARCMLTIFTLFATKTEASLLRMLKGSPDVYLSGPIRDYIIAKGGRFHLRWGCREILYDKSSDGETYVTGFSMSRATNKKIVTADAYVAACDVPGIKRLLPSQWREWNFFNNVYELVGVPVVTVQLRYDGWVTELQDLERSRQLKQASGLDNLLYTPDADFSCFADLALTSPEDYYIEGQGSLLQCVLTPGDPYMPLPNEEIIARVTKQVLALFPSSQGLEVTWSSVVKIGQSLYREGPGKDPFRPDQKTPVKNFFLAGSYTKQDYIDSMEGATLSGRQASAYICDAGEELVGLRKKLAAQDSGEYTKAVNTTDELSLGIRGIRCSSAAPDNNSNKRETPQVLKIAVSGVTELLRLLSSSNKASRLNGVSDKESDEFSVSGIDDVVTILQSDFENAYFVTGIFTSAIYTEDCVFEDPTIRFQGKDLYSRNLKLLVPFFDSPSIGLEKIEKGIDSEANFVLATWKLRTYLKLPWRPLICIDGSTVYDLDDKFKIVRHAESWNVSAIEAIGQLFTPTYGRSND</sequence>
<proteinExistence type="inferred from homology"/>
<keyword evidence="4 7" id="KW-0125">Carotenoid biosynthesis</keyword>
<dbReference type="EMBL" id="RDQH01000330">
    <property type="protein sequence ID" value="RXI01964.1"/>
    <property type="molecule type" value="Genomic_DNA"/>
</dbReference>
<comment type="pathway">
    <text evidence="2 7">Carotenoid biosynthesis; lycopene biosynthesis.</text>
</comment>
<organism evidence="9 10">
    <name type="scientific">Malus domestica</name>
    <name type="common">Apple</name>
    <name type="synonym">Pyrus malus</name>
    <dbReference type="NCBI Taxonomy" id="3750"/>
    <lineage>
        <taxon>Eukaryota</taxon>
        <taxon>Viridiplantae</taxon>
        <taxon>Streptophyta</taxon>
        <taxon>Embryophyta</taxon>
        <taxon>Tracheophyta</taxon>
        <taxon>Spermatophyta</taxon>
        <taxon>Magnoliopsida</taxon>
        <taxon>eudicotyledons</taxon>
        <taxon>Gunneridae</taxon>
        <taxon>Pentapetalae</taxon>
        <taxon>rosids</taxon>
        <taxon>fabids</taxon>
        <taxon>Rosales</taxon>
        <taxon>Rosaceae</taxon>
        <taxon>Amygdaloideae</taxon>
        <taxon>Maleae</taxon>
        <taxon>Malus</taxon>
    </lineage>
</organism>
<dbReference type="EC" id="1.3.5.6" evidence="7"/>
<dbReference type="GO" id="GO:0016117">
    <property type="term" value="P:carotenoid biosynthetic process"/>
    <property type="evidence" value="ECO:0007669"/>
    <property type="project" value="UniProtKB-KW"/>
</dbReference>
<dbReference type="InterPro" id="IPR050464">
    <property type="entry name" value="Zeta_carotene_desat/Oxidored"/>
</dbReference>
<evidence type="ECO:0000313" key="10">
    <source>
        <dbReference type="Proteomes" id="UP000290289"/>
    </source>
</evidence>
<evidence type="ECO:0000256" key="1">
    <source>
        <dbReference type="ARBA" id="ARBA00000914"/>
    </source>
</evidence>
<evidence type="ECO:0000256" key="3">
    <source>
        <dbReference type="ARBA" id="ARBA00010192"/>
    </source>
</evidence>
<dbReference type="GO" id="GO:0016120">
    <property type="term" value="P:carotene biosynthetic process"/>
    <property type="evidence" value="ECO:0007669"/>
    <property type="project" value="TreeGrafter"/>
</dbReference>
<dbReference type="NCBIfam" id="TIGR02732">
    <property type="entry name" value="zeta_caro_desat"/>
    <property type="match status" value="1"/>
</dbReference>
<dbReference type="Gene3D" id="3.50.50.60">
    <property type="entry name" value="FAD/NAD(P)-binding domain"/>
    <property type="match status" value="1"/>
</dbReference>
<dbReference type="InterPro" id="IPR036188">
    <property type="entry name" value="FAD/NAD-bd_sf"/>
</dbReference>
<dbReference type="PRINTS" id="PR00419">
    <property type="entry name" value="ADXRDTASE"/>
</dbReference>
<dbReference type="SUPFAM" id="SSF51905">
    <property type="entry name" value="FAD/NAD(P)-binding domain"/>
    <property type="match status" value="1"/>
</dbReference>
<evidence type="ECO:0000256" key="2">
    <source>
        <dbReference type="ARBA" id="ARBA00004900"/>
    </source>
</evidence>
<comment type="catalytic activity">
    <reaction evidence="1 7">
        <text>9,9'-di-cis-zeta-carotene + 2 a quinone = 7,7',9,9'-tetra-cis-lycopene + 2 a quinol</text>
        <dbReference type="Rhea" id="RHEA:30955"/>
        <dbReference type="ChEBI" id="CHEBI:24646"/>
        <dbReference type="ChEBI" id="CHEBI:48716"/>
        <dbReference type="ChEBI" id="CHEBI:62466"/>
        <dbReference type="ChEBI" id="CHEBI:132124"/>
        <dbReference type="EC" id="1.3.5.6"/>
    </reaction>
</comment>
<dbReference type="SUPFAM" id="SSF54427">
    <property type="entry name" value="NTF2-like"/>
    <property type="match status" value="1"/>
</dbReference>
<dbReference type="InterPro" id="IPR032710">
    <property type="entry name" value="NTF2-like_dom_sf"/>
</dbReference>
<keyword evidence="10" id="KW-1185">Reference proteome</keyword>
<evidence type="ECO:0000256" key="6">
    <source>
        <dbReference type="ARBA" id="ARBA00023002"/>
    </source>
</evidence>
<dbReference type="Pfam" id="PF01593">
    <property type="entry name" value="Amino_oxidase"/>
    <property type="match status" value="1"/>
</dbReference>
<dbReference type="PANTHER" id="PTHR42923">
    <property type="entry name" value="PROTOPORPHYRINOGEN OXIDASE"/>
    <property type="match status" value="1"/>
</dbReference>
<evidence type="ECO:0000313" key="9">
    <source>
        <dbReference type="EMBL" id="RXI01964.1"/>
    </source>
</evidence>
<dbReference type="FunFam" id="3.50.50.60:FF:000111">
    <property type="entry name" value="Zeta-carotene desaturase"/>
    <property type="match status" value="1"/>
</dbReference>
<keyword evidence="5 7" id="KW-0957">Chromoplast</keyword>
<dbReference type="Pfam" id="PF10184">
    <property type="entry name" value="DUF2358"/>
    <property type="match status" value="1"/>
</dbReference>
<dbReference type="GO" id="GO:0016719">
    <property type="term" value="F:9,9'-di-cis-zeta-carotene desaturase activity"/>
    <property type="evidence" value="ECO:0007669"/>
    <property type="project" value="UniProtKB-EC"/>
</dbReference>